<dbReference type="InterPro" id="IPR009100">
    <property type="entry name" value="AcylCoA_DH/oxidase_NM_dom_sf"/>
</dbReference>
<feature type="domain" description="Acyl-CoA dehydrogenase/oxidase N-terminal" evidence="7">
    <location>
        <begin position="6"/>
        <end position="115"/>
    </location>
</feature>
<dbReference type="SUPFAM" id="SSF56645">
    <property type="entry name" value="Acyl-CoA dehydrogenase NM domain-like"/>
    <property type="match status" value="1"/>
</dbReference>
<dbReference type="Gene3D" id="1.10.540.10">
    <property type="entry name" value="Acyl-CoA dehydrogenase/oxidase, N-terminal domain"/>
    <property type="match status" value="1"/>
</dbReference>
<organism evidence="8">
    <name type="scientific">marine metagenome</name>
    <dbReference type="NCBI Taxonomy" id="408172"/>
    <lineage>
        <taxon>unclassified sequences</taxon>
        <taxon>metagenomes</taxon>
        <taxon>ecological metagenomes</taxon>
    </lineage>
</organism>
<dbReference type="Pfam" id="PF02771">
    <property type="entry name" value="Acyl-CoA_dh_N"/>
    <property type="match status" value="1"/>
</dbReference>
<evidence type="ECO:0008006" key="9">
    <source>
        <dbReference type="Google" id="ProtNLM"/>
    </source>
</evidence>
<evidence type="ECO:0000256" key="4">
    <source>
        <dbReference type="ARBA" id="ARBA00022827"/>
    </source>
</evidence>
<evidence type="ECO:0000256" key="3">
    <source>
        <dbReference type="ARBA" id="ARBA00022630"/>
    </source>
</evidence>
<keyword evidence="4" id="KW-0274">FAD</keyword>
<protein>
    <recommendedName>
        <fullName evidence="9">Acyl-CoA dehydrogenase</fullName>
    </recommendedName>
</protein>
<dbReference type="PANTHER" id="PTHR43884">
    <property type="entry name" value="ACYL-COA DEHYDROGENASE"/>
    <property type="match status" value="1"/>
</dbReference>
<dbReference type="AlphaFoldDB" id="A0A381VAR6"/>
<comment type="cofactor">
    <cofactor evidence="1">
        <name>FAD</name>
        <dbReference type="ChEBI" id="CHEBI:57692"/>
    </cofactor>
</comment>
<evidence type="ECO:0000259" key="6">
    <source>
        <dbReference type="Pfam" id="PF00441"/>
    </source>
</evidence>
<gene>
    <name evidence="8" type="ORF">METZ01_LOCUS89631</name>
</gene>
<dbReference type="SUPFAM" id="SSF47203">
    <property type="entry name" value="Acyl-CoA dehydrogenase C-terminal domain-like"/>
    <property type="match status" value="1"/>
</dbReference>
<dbReference type="InterPro" id="IPR037069">
    <property type="entry name" value="AcylCoA_DH/ox_N_sf"/>
</dbReference>
<dbReference type="PANTHER" id="PTHR43884:SF20">
    <property type="entry name" value="ACYL-COA DEHYDROGENASE FADE28"/>
    <property type="match status" value="1"/>
</dbReference>
<dbReference type="CDD" id="cd00567">
    <property type="entry name" value="ACAD"/>
    <property type="match status" value="1"/>
</dbReference>
<feature type="domain" description="Acyl-CoA dehydrogenase/oxidase C-terminal" evidence="6">
    <location>
        <begin position="215"/>
        <end position="349"/>
    </location>
</feature>
<sequence>MYFGLSEEQESFQESLDKFLEDAAPLDLIQSFAHGENTSLPTAVHNGLIELGINSLIIPEEYGGLGLDLLFAAATSQSLGAGIAPAPFTGSYVMAPLALIKAGSDTQKSEYLEAIGEANIHFGVGISEYIGAREDAGITIDGDKANGRALFVIDASEATHYLLADKNGTFCIVKSDDPGLTKIPLTTVDKTCGAQELLLQDCEAEILQGSIDDNTVIQTVIDAGRIMIAADSLGAAEIMIKKSVAYAKERKQFGRAIGSFQAVKHMCAQMAADLEPCYAMVWYAAHCQNHIPEEATLMACHAKAHVSEVATAVARTATEVHGGMGFTDLLGLHYWFKRIGLNRQILGGPELVREEAANIQNF</sequence>
<dbReference type="InterPro" id="IPR013786">
    <property type="entry name" value="AcylCoA_DH/ox_N"/>
</dbReference>
<dbReference type="Gene3D" id="1.20.140.10">
    <property type="entry name" value="Butyryl-CoA Dehydrogenase, subunit A, domain 3"/>
    <property type="match status" value="1"/>
</dbReference>
<dbReference type="GO" id="GO:0050660">
    <property type="term" value="F:flavin adenine dinucleotide binding"/>
    <property type="evidence" value="ECO:0007669"/>
    <property type="project" value="InterPro"/>
</dbReference>
<dbReference type="InterPro" id="IPR009075">
    <property type="entry name" value="AcylCo_DH/oxidase_C"/>
</dbReference>
<dbReference type="GO" id="GO:0003995">
    <property type="term" value="F:acyl-CoA dehydrogenase activity"/>
    <property type="evidence" value="ECO:0007669"/>
    <property type="project" value="TreeGrafter"/>
</dbReference>
<dbReference type="Pfam" id="PF00441">
    <property type="entry name" value="Acyl-CoA_dh_1"/>
    <property type="match status" value="1"/>
</dbReference>
<evidence type="ECO:0000256" key="5">
    <source>
        <dbReference type="ARBA" id="ARBA00023002"/>
    </source>
</evidence>
<evidence type="ECO:0000313" key="8">
    <source>
        <dbReference type="EMBL" id="SVA36777.1"/>
    </source>
</evidence>
<evidence type="ECO:0000256" key="2">
    <source>
        <dbReference type="ARBA" id="ARBA00009347"/>
    </source>
</evidence>
<name>A0A381VAR6_9ZZZZ</name>
<keyword evidence="5" id="KW-0560">Oxidoreductase</keyword>
<dbReference type="InterPro" id="IPR036250">
    <property type="entry name" value="AcylCo_DH-like_C"/>
</dbReference>
<keyword evidence="3" id="KW-0285">Flavoprotein</keyword>
<comment type="similarity">
    <text evidence="2">Belongs to the acyl-CoA dehydrogenase family.</text>
</comment>
<evidence type="ECO:0000256" key="1">
    <source>
        <dbReference type="ARBA" id="ARBA00001974"/>
    </source>
</evidence>
<proteinExistence type="inferred from homology"/>
<evidence type="ECO:0000259" key="7">
    <source>
        <dbReference type="Pfam" id="PF02771"/>
    </source>
</evidence>
<accession>A0A381VAR6</accession>
<dbReference type="EMBL" id="UINC01008159">
    <property type="protein sequence ID" value="SVA36777.1"/>
    <property type="molecule type" value="Genomic_DNA"/>
</dbReference>
<reference evidence="8" key="1">
    <citation type="submission" date="2018-05" db="EMBL/GenBank/DDBJ databases">
        <authorList>
            <person name="Lanie J.A."/>
            <person name="Ng W.-L."/>
            <person name="Kazmierczak K.M."/>
            <person name="Andrzejewski T.M."/>
            <person name="Davidsen T.M."/>
            <person name="Wayne K.J."/>
            <person name="Tettelin H."/>
            <person name="Glass J.I."/>
            <person name="Rusch D."/>
            <person name="Podicherti R."/>
            <person name="Tsui H.-C.T."/>
            <person name="Winkler M.E."/>
        </authorList>
    </citation>
    <scope>NUCLEOTIDE SEQUENCE</scope>
</reference>